<dbReference type="SMART" id="SM00382">
    <property type="entry name" value="AAA"/>
    <property type="match status" value="1"/>
</dbReference>
<evidence type="ECO:0000256" key="5">
    <source>
        <dbReference type="ARBA" id="ARBA00022989"/>
    </source>
</evidence>
<evidence type="ECO:0000259" key="9">
    <source>
        <dbReference type="PROSITE" id="PS50929"/>
    </source>
</evidence>
<evidence type="ECO:0000256" key="1">
    <source>
        <dbReference type="ARBA" id="ARBA00004651"/>
    </source>
</evidence>
<dbReference type="Pfam" id="PF00005">
    <property type="entry name" value="ABC_tran"/>
    <property type="match status" value="1"/>
</dbReference>
<evidence type="ECO:0000256" key="4">
    <source>
        <dbReference type="ARBA" id="ARBA00022840"/>
    </source>
</evidence>
<dbReference type="Gene3D" id="1.20.1560.10">
    <property type="entry name" value="ABC transporter type 1, transmembrane domain"/>
    <property type="match status" value="1"/>
</dbReference>
<comment type="subcellular location">
    <subcellularLocation>
        <location evidence="1">Cell membrane</location>
        <topology evidence="1">Multi-pass membrane protein</topology>
    </subcellularLocation>
</comment>
<keyword evidence="11" id="KW-1185">Reference proteome</keyword>
<proteinExistence type="predicted"/>
<dbReference type="SUPFAM" id="SSF90123">
    <property type="entry name" value="ABC transporter transmembrane region"/>
    <property type="match status" value="1"/>
</dbReference>
<evidence type="ECO:0000313" key="10">
    <source>
        <dbReference type="EMBL" id="MFI1962663.1"/>
    </source>
</evidence>
<feature type="domain" description="ABC transporter" evidence="8">
    <location>
        <begin position="349"/>
        <end position="597"/>
    </location>
</feature>
<evidence type="ECO:0000313" key="11">
    <source>
        <dbReference type="Proteomes" id="UP001611548"/>
    </source>
</evidence>
<feature type="transmembrane region" description="Helical" evidence="7">
    <location>
        <begin position="253"/>
        <end position="278"/>
    </location>
</feature>
<name>A0ABW7UJ17_9ACTN</name>
<dbReference type="Proteomes" id="UP001611548">
    <property type="component" value="Unassembled WGS sequence"/>
</dbReference>
<protein>
    <submittedName>
        <fullName evidence="10">ABC transporter ATP-binding protein</fullName>
    </submittedName>
</protein>
<feature type="transmembrane region" description="Helical" evidence="7">
    <location>
        <begin position="32"/>
        <end position="57"/>
    </location>
</feature>
<dbReference type="InterPro" id="IPR017871">
    <property type="entry name" value="ABC_transporter-like_CS"/>
</dbReference>
<feature type="transmembrane region" description="Helical" evidence="7">
    <location>
        <begin position="69"/>
        <end position="87"/>
    </location>
</feature>
<dbReference type="PANTHER" id="PTHR24221:SF654">
    <property type="entry name" value="ATP-BINDING CASSETTE SUB-FAMILY B MEMBER 6"/>
    <property type="match status" value="1"/>
</dbReference>
<keyword evidence="3" id="KW-0547">Nucleotide-binding</keyword>
<keyword evidence="2 7" id="KW-0812">Transmembrane</keyword>
<gene>
    <name evidence="10" type="ORF">ACH429_00715</name>
</gene>
<dbReference type="PROSITE" id="PS50893">
    <property type="entry name" value="ABC_TRANSPORTER_2"/>
    <property type="match status" value="1"/>
</dbReference>
<sequence length="603" mass="65039">MTATSDRSTDQLPSAVRSLASSLRLGYRADPWLIVVAFATSVAAAVPDALFALGLAAFTDSVIGGDGTAVLMSALALSLLAACGWLLNTAAERVNRRFADRAGIVVESHVARLQSEVVTIEHHERPDFVDRLSLLRDHAPALSELYQQLFAVAGAVLRLGLTVALLMSVHPALGLLGVCAVPTVLVSTWRAGIEKSAEEAGAQHDRLARHLFVVGSTPAAGKELRVAGVRQRIRADRRAAWERRYRPMARARWATAIWQSASYAFFGIAFCVAVGFVAQRGDSPAGQVMLVLAAGSRLSQYVGQSVSQTHFFRTIWLDCARRLAWLEGYARTVEERADAPVPERLRAGISFENVSFTYPGTDRPVLKDVSFTIPAGAVVAVVGENGAGKSTLVKLLCQLYRPTSGRITVEGTDLSRIPAPGWRRRLSGAFQDFVKFEYPLRTSVGLGDLARAELPRAVDEAVTRAGADEVTAVLPRGIDTQLGATWPEGVELSQGQWQRVALARGFMRRSPLLTVLDEPTSAMDAETEHALFERYAEAARASSSSTVGGVTILVSHRFSTVQMADVIVVLDGARLVEHGSHEELVARGGQYAELYGIQAAGYR</sequence>
<dbReference type="RefSeq" id="WP_055470281.1">
    <property type="nucleotide sequence ID" value="NZ_JBIRWE010000001.1"/>
</dbReference>
<dbReference type="InterPro" id="IPR011527">
    <property type="entry name" value="ABC1_TM_dom"/>
</dbReference>
<evidence type="ECO:0000256" key="3">
    <source>
        <dbReference type="ARBA" id="ARBA00022741"/>
    </source>
</evidence>
<evidence type="ECO:0000259" key="8">
    <source>
        <dbReference type="PROSITE" id="PS50893"/>
    </source>
</evidence>
<dbReference type="InterPro" id="IPR039421">
    <property type="entry name" value="Type_1_exporter"/>
</dbReference>
<dbReference type="PANTHER" id="PTHR24221">
    <property type="entry name" value="ATP-BINDING CASSETTE SUB-FAMILY B"/>
    <property type="match status" value="1"/>
</dbReference>
<keyword evidence="5 7" id="KW-1133">Transmembrane helix</keyword>
<evidence type="ECO:0000256" key="7">
    <source>
        <dbReference type="SAM" id="Phobius"/>
    </source>
</evidence>
<comment type="caution">
    <text evidence="10">The sequence shown here is derived from an EMBL/GenBank/DDBJ whole genome shotgun (WGS) entry which is preliminary data.</text>
</comment>
<dbReference type="GO" id="GO:0005524">
    <property type="term" value="F:ATP binding"/>
    <property type="evidence" value="ECO:0007669"/>
    <property type="project" value="UniProtKB-KW"/>
</dbReference>
<evidence type="ECO:0000256" key="2">
    <source>
        <dbReference type="ARBA" id="ARBA00022692"/>
    </source>
</evidence>
<reference evidence="10 11" key="1">
    <citation type="submission" date="2024-10" db="EMBL/GenBank/DDBJ databases">
        <title>The Natural Products Discovery Center: Release of the First 8490 Sequenced Strains for Exploring Actinobacteria Biosynthetic Diversity.</title>
        <authorList>
            <person name="Kalkreuter E."/>
            <person name="Kautsar S.A."/>
            <person name="Yang D."/>
            <person name="Bader C.D."/>
            <person name="Teijaro C.N."/>
            <person name="Fluegel L."/>
            <person name="Davis C.M."/>
            <person name="Simpson J.R."/>
            <person name="Lauterbach L."/>
            <person name="Steele A.D."/>
            <person name="Gui C."/>
            <person name="Meng S."/>
            <person name="Li G."/>
            <person name="Viehrig K."/>
            <person name="Ye F."/>
            <person name="Su P."/>
            <person name="Kiefer A.F."/>
            <person name="Nichols A."/>
            <person name="Cepeda A.J."/>
            <person name="Yan W."/>
            <person name="Fan B."/>
            <person name="Jiang Y."/>
            <person name="Adhikari A."/>
            <person name="Zheng C.-J."/>
            <person name="Schuster L."/>
            <person name="Cowan T.M."/>
            <person name="Smanski M.J."/>
            <person name="Chevrette M.G."/>
            <person name="De Carvalho L.P.S."/>
            <person name="Shen B."/>
        </authorList>
    </citation>
    <scope>NUCLEOTIDE SEQUENCE [LARGE SCALE GENOMIC DNA]</scope>
    <source>
        <strain evidence="10 11">NPDC020327</strain>
    </source>
</reference>
<dbReference type="EMBL" id="JBIRWE010000001">
    <property type="protein sequence ID" value="MFI1962663.1"/>
    <property type="molecule type" value="Genomic_DNA"/>
</dbReference>
<dbReference type="PROSITE" id="PS50929">
    <property type="entry name" value="ABC_TM1F"/>
    <property type="match status" value="1"/>
</dbReference>
<dbReference type="SUPFAM" id="SSF52540">
    <property type="entry name" value="P-loop containing nucleoside triphosphate hydrolases"/>
    <property type="match status" value="1"/>
</dbReference>
<feature type="domain" description="ABC transmembrane type-1" evidence="9">
    <location>
        <begin position="35"/>
        <end position="314"/>
    </location>
</feature>
<dbReference type="Gene3D" id="3.40.50.300">
    <property type="entry name" value="P-loop containing nucleotide triphosphate hydrolases"/>
    <property type="match status" value="1"/>
</dbReference>
<dbReference type="InterPro" id="IPR027417">
    <property type="entry name" value="P-loop_NTPase"/>
</dbReference>
<keyword evidence="6 7" id="KW-0472">Membrane</keyword>
<evidence type="ECO:0000256" key="6">
    <source>
        <dbReference type="ARBA" id="ARBA00023136"/>
    </source>
</evidence>
<accession>A0ABW7UJ17</accession>
<dbReference type="PROSITE" id="PS00211">
    <property type="entry name" value="ABC_TRANSPORTER_1"/>
    <property type="match status" value="1"/>
</dbReference>
<dbReference type="InterPro" id="IPR036640">
    <property type="entry name" value="ABC1_TM_sf"/>
</dbReference>
<organism evidence="10 11">
    <name type="scientific">Streptomyces pathocidini</name>
    <dbReference type="NCBI Taxonomy" id="1650571"/>
    <lineage>
        <taxon>Bacteria</taxon>
        <taxon>Bacillati</taxon>
        <taxon>Actinomycetota</taxon>
        <taxon>Actinomycetes</taxon>
        <taxon>Kitasatosporales</taxon>
        <taxon>Streptomycetaceae</taxon>
        <taxon>Streptomyces</taxon>
    </lineage>
</organism>
<dbReference type="InterPro" id="IPR003439">
    <property type="entry name" value="ABC_transporter-like_ATP-bd"/>
</dbReference>
<keyword evidence="4 10" id="KW-0067">ATP-binding</keyword>
<dbReference type="InterPro" id="IPR003593">
    <property type="entry name" value="AAA+_ATPase"/>
</dbReference>